<accession>A0A397JN91</accession>
<dbReference type="Proteomes" id="UP000266861">
    <property type="component" value="Unassembled WGS sequence"/>
</dbReference>
<evidence type="ECO:0000313" key="1">
    <source>
        <dbReference type="EMBL" id="RHZ88812.1"/>
    </source>
</evidence>
<comment type="caution">
    <text evidence="1">The sequence shown here is derived from an EMBL/GenBank/DDBJ whole genome shotgun (WGS) entry which is preliminary data.</text>
</comment>
<protein>
    <submittedName>
        <fullName evidence="1">Uncharacterized protein</fullName>
    </submittedName>
</protein>
<reference evidence="1 2" key="1">
    <citation type="submission" date="2018-08" db="EMBL/GenBank/DDBJ databases">
        <title>Genome and evolution of the arbuscular mycorrhizal fungus Diversispora epigaea (formerly Glomus versiforme) and its bacterial endosymbionts.</title>
        <authorList>
            <person name="Sun X."/>
            <person name="Fei Z."/>
            <person name="Harrison M."/>
        </authorList>
    </citation>
    <scope>NUCLEOTIDE SEQUENCE [LARGE SCALE GENOMIC DNA]</scope>
    <source>
        <strain evidence="1 2">IT104</strain>
    </source>
</reference>
<sequence length="85" mass="9815">MDDDSFYRMLDYHYLESEDEAAEFCEFNPEALLQGFMNSNAFTLIEIISLIEGKELSNIAYGIWGKDEYPPSYFESDSEESTSIT</sequence>
<evidence type="ECO:0000313" key="2">
    <source>
        <dbReference type="Proteomes" id="UP000266861"/>
    </source>
</evidence>
<proteinExistence type="predicted"/>
<dbReference type="EMBL" id="PQFF01000019">
    <property type="protein sequence ID" value="RHZ88812.1"/>
    <property type="molecule type" value="Genomic_DNA"/>
</dbReference>
<dbReference type="AlphaFoldDB" id="A0A397JN91"/>
<gene>
    <name evidence="1" type="ORF">Glove_21g9</name>
</gene>
<organism evidence="1 2">
    <name type="scientific">Diversispora epigaea</name>
    <dbReference type="NCBI Taxonomy" id="1348612"/>
    <lineage>
        <taxon>Eukaryota</taxon>
        <taxon>Fungi</taxon>
        <taxon>Fungi incertae sedis</taxon>
        <taxon>Mucoromycota</taxon>
        <taxon>Glomeromycotina</taxon>
        <taxon>Glomeromycetes</taxon>
        <taxon>Diversisporales</taxon>
        <taxon>Diversisporaceae</taxon>
        <taxon>Diversispora</taxon>
    </lineage>
</organism>
<name>A0A397JN91_9GLOM</name>
<keyword evidence="2" id="KW-1185">Reference proteome</keyword>